<proteinExistence type="predicted"/>
<keyword evidence="2" id="KW-1185">Reference proteome</keyword>
<organism evidence="1 2">
    <name type="scientific">Deinococcus petrolearius</name>
    <dbReference type="NCBI Taxonomy" id="1751295"/>
    <lineage>
        <taxon>Bacteria</taxon>
        <taxon>Thermotogati</taxon>
        <taxon>Deinococcota</taxon>
        <taxon>Deinococci</taxon>
        <taxon>Deinococcales</taxon>
        <taxon>Deinococcaceae</taxon>
        <taxon>Deinococcus</taxon>
    </lineage>
</organism>
<accession>A0ABW1DG86</accession>
<evidence type="ECO:0000313" key="1">
    <source>
        <dbReference type="EMBL" id="MFC5847580.1"/>
    </source>
</evidence>
<reference evidence="2" key="1">
    <citation type="journal article" date="2019" name="Int. J. Syst. Evol. Microbiol.">
        <title>The Global Catalogue of Microorganisms (GCM) 10K type strain sequencing project: providing services to taxonomists for standard genome sequencing and annotation.</title>
        <authorList>
            <consortium name="The Broad Institute Genomics Platform"/>
            <consortium name="The Broad Institute Genome Sequencing Center for Infectious Disease"/>
            <person name="Wu L."/>
            <person name="Ma J."/>
        </authorList>
    </citation>
    <scope>NUCLEOTIDE SEQUENCE [LARGE SCALE GENOMIC DNA]</scope>
    <source>
        <strain evidence="2">CGMCC 1.15053</strain>
    </source>
</reference>
<protein>
    <recommendedName>
        <fullName evidence="3">RNA polymerase sigma-70 region 2 domain-containing protein</fullName>
    </recommendedName>
</protein>
<dbReference type="EMBL" id="JBHSOH010000005">
    <property type="protein sequence ID" value="MFC5847580.1"/>
    <property type="molecule type" value="Genomic_DNA"/>
</dbReference>
<sequence length="107" mass="11659">MSPAPTPDRSDEVLRAFLLGGGQDLYLCVKVFTPLLFALAAHYRLAQPEDAVYLALSEIRRCAPCWEASGLPAHLWVAGIARRRFECLGRRPAEEPGPLAAPASNKS</sequence>
<gene>
    <name evidence="1" type="ORF">ACFPQ6_04590</name>
</gene>
<evidence type="ECO:0008006" key="3">
    <source>
        <dbReference type="Google" id="ProtNLM"/>
    </source>
</evidence>
<dbReference type="Proteomes" id="UP001595979">
    <property type="component" value="Unassembled WGS sequence"/>
</dbReference>
<name>A0ABW1DG86_9DEIO</name>
<dbReference type="RefSeq" id="WP_380046845.1">
    <property type="nucleotide sequence ID" value="NZ_JBHSOH010000005.1"/>
</dbReference>
<evidence type="ECO:0000313" key="2">
    <source>
        <dbReference type="Proteomes" id="UP001595979"/>
    </source>
</evidence>
<comment type="caution">
    <text evidence="1">The sequence shown here is derived from an EMBL/GenBank/DDBJ whole genome shotgun (WGS) entry which is preliminary data.</text>
</comment>